<dbReference type="STRING" id="980251.GCA_001642875_00515"/>
<organism evidence="1 2">
    <name type="scientific">Mariniblastus fucicola</name>
    <dbReference type="NCBI Taxonomy" id="980251"/>
    <lineage>
        <taxon>Bacteria</taxon>
        <taxon>Pseudomonadati</taxon>
        <taxon>Planctomycetota</taxon>
        <taxon>Planctomycetia</taxon>
        <taxon>Pirellulales</taxon>
        <taxon>Pirellulaceae</taxon>
        <taxon>Mariniblastus</taxon>
    </lineage>
</organism>
<dbReference type="InterPro" id="IPR012337">
    <property type="entry name" value="RNaseH-like_sf"/>
</dbReference>
<dbReference type="EMBL" id="CP042912">
    <property type="protein sequence ID" value="QEG23223.1"/>
    <property type="molecule type" value="Genomic_DNA"/>
</dbReference>
<dbReference type="Gene3D" id="3.30.420.10">
    <property type="entry name" value="Ribonuclease H-like superfamily/Ribonuclease H"/>
    <property type="match status" value="2"/>
</dbReference>
<proteinExistence type="predicted"/>
<dbReference type="AlphaFoldDB" id="A0A5B9PLQ5"/>
<protein>
    <submittedName>
        <fullName evidence="1">Uncharacterized protein</fullName>
    </submittedName>
</protein>
<dbReference type="RefSeq" id="WP_075083309.1">
    <property type="nucleotide sequence ID" value="NZ_CP042912.1"/>
</dbReference>
<gene>
    <name evidence="1" type="ORF">MFFC18_31190</name>
</gene>
<dbReference type="KEGG" id="mff:MFFC18_31190"/>
<dbReference type="Proteomes" id="UP000322214">
    <property type="component" value="Chromosome"/>
</dbReference>
<dbReference type="GO" id="GO:0003676">
    <property type="term" value="F:nucleic acid binding"/>
    <property type="evidence" value="ECO:0007669"/>
    <property type="project" value="InterPro"/>
</dbReference>
<evidence type="ECO:0000313" key="1">
    <source>
        <dbReference type="EMBL" id="QEG23223.1"/>
    </source>
</evidence>
<reference evidence="1 2" key="1">
    <citation type="submission" date="2019-08" db="EMBL/GenBank/DDBJ databases">
        <title>Deep-cultivation of Planctomycetes and their phenomic and genomic characterization uncovers novel biology.</title>
        <authorList>
            <person name="Wiegand S."/>
            <person name="Jogler M."/>
            <person name="Boedeker C."/>
            <person name="Pinto D."/>
            <person name="Vollmers J."/>
            <person name="Rivas-Marin E."/>
            <person name="Kohn T."/>
            <person name="Peeters S.H."/>
            <person name="Heuer A."/>
            <person name="Rast P."/>
            <person name="Oberbeckmann S."/>
            <person name="Bunk B."/>
            <person name="Jeske O."/>
            <person name="Meyerdierks A."/>
            <person name="Storesund J.E."/>
            <person name="Kallscheuer N."/>
            <person name="Luecker S."/>
            <person name="Lage O.M."/>
            <person name="Pohl T."/>
            <person name="Merkel B.J."/>
            <person name="Hornburger P."/>
            <person name="Mueller R.-W."/>
            <person name="Bruemmer F."/>
            <person name="Labrenz M."/>
            <person name="Spormann A.M."/>
            <person name="Op den Camp H."/>
            <person name="Overmann J."/>
            <person name="Amann R."/>
            <person name="Jetten M.S.M."/>
            <person name="Mascher T."/>
            <person name="Medema M.H."/>
            <person name="Devos D.P."/>
            <person name="Kaster A.-K."/>
            <person name="Ovreas L."/>
            <person name="Rohde M."/>
            <person name="Galperin M.Y."/>
            <person name="Jogler C."/>
        </authorList>
    </citation>
    <scope>NUCLEOTIDE SEQUENCE [LARGE SCALE GENOMIC DNA]</scope>
    <source>
        <strain evidence="1 2">FC18</strain>
    </source>
</reference>
<dbReference type="InterPro" id="IPR036397">
    <property type="entry name" value="RNaseH_sf"/>
</dbReference>
<sequence length="330" mass="37124">MQHIIATDEAGYGPNLGPLVIGATRWKCSDTNFDFQNALSDFVFDQKSKLAKYEKRTSQPGLMIADSKAVYASGKIELLERGVLASLHAIHGTVPRTGNELMSLLGIDNDSNHHAEYCHLEYFQSNEIELPFQCELASIQALGNQIRESLSTNDAAIEQLSVATVFPKRFNESIDALGNKASCLTAESLSLIRSIMDITDSCTGDCFDIRCDKHGGRNRYADSLREHFSDPSVIVEIESRPSSRYRIQNGTSSIEFNAKGESWLPIALASMAAKYVREMFMLQWNRYWQTHLPQLKPTKGYPVDAKRFKKDIDSMQRKLGIADADIWRMR</sequence>
<name>A0A5B9PLQ5_9BACT</name>
<evidence type="ECO:0000313" key="2">
    <source>
        <dbReference type="Proteomes" id="UP000322214"/>
    </source>
</evidence>
<dbReference type="SUPFAM" id="SSF53098">
    <property type="entry name" value="Ribonuclease H-like"/>
    <property type="match status" value="1"/>
</dbReference>
<keyword evidence="2" id="KW-1185">Reference proteome</keyword>
<accession>A0A5B9PLQ5</accession>